<evidence type="ECO:0000313" key="4">
    <source>
        <dbReference type="EMBL" id="GHE35004.1"/>
    </source>
</evidence>
<dbReference type="Proteomes" id="UP000620550">
    <property type="component" value="Unassembled WGS sequence"/>
</dbReference>
<feature type="compositionally biased region" description="Polar residues" evidence="1">
    <location>
        <begin position="11"/>
        <end position="31"/>
    </location>
</feature>
<sequence length="196" mass="22277">MSLDKHFKENYTVSENGEVTNNKTGRVLKQDQSTGYSSVVLSNNGVKKKFLVHRLVAERFIQNAENNPCVNHKNGIKTDNRVENLEWCTYSQNEIHSHHVLGKMIKHSADTKNKMSNTAKGRDMSKLVTMSVKKRKGKPAHNRITVKKYTLKGDFIESFTSLSEAAKSVNGLPTAFSAIKRGRLKTYKGFIWKFEE</sequence>
<dbReference type="RefSeq" id="WP_189626307.1">
    <property type="nucleotide sequence ID" value="NZ_BNAF01000006.1"/>
</dbReference>
<feature type="domain" description="NUMOD4" evidence="2">
    <location>
        <begin position="5"/>
        <end position="41"/>
    </location>
</feature>
<dbReference type="EMBL" id="BNAF01000006">
    <property type="protein sequence ID" value="GHE35004.1"/>
    <property type="molecule type" value="Genomic_DNA"/>
</dbReference>
<proteinExistence type="predicted"/>
<feature type="domain" description="HNH nuclease" evidence="3">
    <location>
        <begin position="51"/>
        <end position="94"/>
    </location>
</feature>
<dbReference type="InterPro" id="IPR003647">
    <property type="entry name" value="Intron_nuc_1_rpt"/>
</dbReference>
<dbReference type="SUPFAM" id="SSF54060">
    <property type="entry name" value="His-Me finger endonucleases"/>
    <property type="match status" value="1"/>
</dbReference>
<keyword evidence="5" id="KW-1185">Reference proteome</keyword>
<dbReference type="InterPro" id="IPR036388">
    <property type="entry name" value="WH-like_DNA-bd_sf"/>
</dbReference>
<dbReference type="InterPro" id="IPR003615">
    <property type="entry name" value="HNH_nuc"/>
</dbReference>
<accession>A0ABQ3HZ92</accession>
<organism evidence="4 5">
    <name type="scientific">Sphingobacterium griseoflavum</name>
    <dbReference type="NCBI Taxonomy" id="1474952"/>
    <lineage>
        <taxon>Bacteria</taxon>
        <taxon>Pseudomonadati</taxon>
        <taxon>Bacteroidota</taxon>
        <taxon>Sphingobacteriia</taxon>
        <taxon>Sphingobacteriales</taxon>
        <taxon>Sphingobacteriaceae</taxon>
        <taxon>Sphingobacterium</taxon>
    </lineage>
</organism>
<keyword evidence="4" id="KW-0378">Hydrolase</keyword>
<dbReference type="SMART" id="SM00497">
    <property type="entry name" value="IENR1"/>
    <property type="match status" value="1"/>
</dbReference>
<gene>
    <name evidence="4" type="ORF">GCM10017764_17750</name>
</gene>
<dbReference type="Pfam" id="PF13392">
    <property type="entry name" value="HNH_3"/>
    <property type="match status" value="1"/>
</dbReference>
<keyword evidence="4" id="KW-0255">Endonuclease</keyword>
<evidence type="ECO:0000256" key="1">
    <source>
        <dbReference type="SAM" id="MobiDB-lite"/>
    </source>
</evidence>
<dbReference type="GO" id="GO:0004519">
    <property type="term" value="F:endonuclease activity"/>
    <property type="evidence" value="ECO:0007669"/>
    <property type="project" value="UniProtKB-KW"/>
</dbReference>
<keyword evidence="4" id="KW-0540">Nuclease</keyword>
<evidence type="ECO:0000259" key="2">
    <source>
        <dbReference type="Pfam" id="PF07463"/>
    </source>
</evidence>
<dbReference type="Gene3D" id="1.10.10.10">
    <property type="entry name" value="Winged helix-like DNA-binding domain superfamily/Winged helix DNA-binding domain"/>
    <property type="match status" value="1"/>
</dbReference>
<name>A0ABQ3HZ92_9SPHI</name>
<reference evidence="5" key="1">
    <citation type="journal article" date="2019" name="Int. J. Syst. Evol. Microbiol.">
        <title>The Global Catalogue of Microorganisms (GCM) 10K type strain sequencing project: providing services to taxonomists for standard genome sequencing and annotation.</title>
        <authorList>
            <consortium name="The Broad Institute Genomics Platform"/>
            <consortium name="The Broad Institute Genome Sequencing Center for Infectious Disease"/>
            <person name="Wu L."/>
            <person name="Ma J."/>
        </authorList>
    </citation>
    <scope>NUCLEOTIDE SEQUENCE [LARGE SCALE GENOMIC DNA]</scope>
    <source>
        <strain evidence="5">CGMCC 1.12966</strain>
    </source>
</reference>
<evidence type="ECO:0000313" key="5">
    <source>
        <dbReference type="Proteomes" id="UP000620550"/>
    </source>
</evidence>
<evidence type="ECO:0000259" key="3">
    <source>
        <dbReference type="Pfam" id="PF13392"/>
    </source>
</evidence>
<feature type="region of interest" description="Disordered" evidence="1">
    <location>
        <begin position="1"/>
        <end position="31"/>
    </location>
</feature>
<protein>
    <submittedName>
        <fullName evidence="4">Endonuclease</fullName>
    </submittedName>
</protein>
<dbReference type="Pfam" id="PF07463">
    <property type="entry name" value="NUMOD4"/>
    <property type="match status" value="1"/>
</dbReference>
<comment type="caution">
    <text evidence="4">The sequence shown here is derived from an EMBL/GenBank/DDBJ whole genome shotgun (WGS) entry which is preliminary data.</text>
</comment>
<dbReference type="InterPro" id="IPR010902">
    <property type="entry name" value="NUMOD4"/>
</dbReference>
<dbReference type="InterPro" id="IPR044925">
    <property type="entry name" value="His-Me_finger_sf"/>
</dbReference>
<dbReference type="Gene3D" id="3.90.75.20">
    <property type="match status" value="1"/>
</dbReference>